<dbReference type="InterPro" id="IPR027383">
    <property type="entry name" value="Znf_put"/>
</dbReference>
<dbReference type="InterPro" id="IPR041916">
    <property type="entry name" value="Anti_sigma_zinc_sf"/>
</dbReference>
<reference evidence="2 3" key="1">
    <citation type="submission" date="2024-01" db="EMBL/GenBank/DDBJ databases">
        <title>Multi-omics insights into the function and evolution of sodium benzoate biodegradation pathways in Benzoatithermus flavus gen. nov., sp. nov. from hot spring.</title>
        <authorList>
            <person name="Hu C.-J."/>
            <person name="Li W.-J."/>
        </authorList>
    </citation>
    <scope>NUCLEOTIDE SEQUENCE [LARGE SCALE GENOMIC DNA]</scope>
    <source>
        <strain evidence="2 3">SYSU G07066</strain>
    </source>
</reference>
<proteinExistence type="predicted"/>
<evidence type="ECO:0000259" key="1">
    <source>
        <dbReference type="Pfam" id="PF13490"/>
    </source>
</evidence>
<protein>
    <submittedName>
        <fullName evidence="2">Anti-sigma factor</fullName>
    </submittedName>
</protein>
<comment type="caution">
    <text evidence="2">The sequence shown here is derived from an EMBL/GenBank/DDBJ whole genome shotgun (WGS) entry which is preliminary data.</text>
</comment>
<evidence type="ECO:0000313" key="3">
    <source>
        <dbReference type="Proteomes" id="UP001375743"/>
    </source>
</evidence>
<organism evidence="2 3">
    <name type="scientific">Benzoatithermus flavus</name>
    <dbReference type="NCBI Taxonomy" id="3108223"/>
    <lineage>
        <taxon>Bacteria</taxon>
        <taxon>Pseudomonadati</taxon>
        <taxon>Pseudomonadota</taxon>
        <taxon>Alphaproteobacteria</taxon>
        <taxon>Geminicoccales</taxon>
        <taxon>Geminicoccaceae</taxon>
        <taxon>Benzoatithermus</taxon>
    </lineage>
</organism>
<accession>A0ABU8XVW9</accession>
<gene>
    <name evidence="2" type="ORF">U1T56_19525</name>
</gene>
<dbReference type="Pfam" id="PF13490">
    <property type="entry name" value="zf-HC2"/>
    <property type="match status" value="1"/>
</dbReference>
<evidence type="ECO:0000313" key="2">
    <source>
        <dbReference type="EMBL" id="MEK0085348.1"/>
    </source>
</evidence>
<sequence length="255" mass="27227">MACEDVAPLLDASLDGELDAAHALELERHLAACPACASELARLRALRAAIRGRATRHRLPPAAHAAVRRRLRETVRAGAPAAAAGGISRRVLGSGMAASLLLGLVLGSRFGPRLVGANGGQDLAAALVAAHIRSLEPGHGIDVPSSDQHTVKPWFDGRVAFSPPVKDLSEAGFALIGGRRDYVDHHEAAVLVYRRREHRIDLFVWPAAGDRPALLAATSDGYHLRLWTEGGFALAAVSNLNPVELDEFVRRWRAA</sequence>
<dbReference type="RefSeq" id="WP_418161195.1">
    <property type="nucleotide sequence ID" value="NZ_JBBLZC010000025.1"/>
</dbReference>
<dbReference type="EMBL" id="JBBLZC010000025">
    <property type="protein sequence ID" value="MEK0085348.1"/>
    <property type="molecule type" value="Genomic_DNA"/>
</dbReference>
<dbReference type="Proteomes" id="UP001375743">
    <property type="component" value="Unassembled WGS sequence"/>
</dbReference>
<keyword evidence="3" id="KW-1185">Reference proteome</keyword>
<feature type="domain" description="Putative zinc-finger" evidence="1">
    <location>
        <begin position="3"/>
        <end position="37"/>
    </location>
</feature>
<name>A0ABU8XVW9_9PROT</name>
<dbReference type="Gene3D" id="1.10.10.1320">
    <property type="entry name" value="Anti-sigma factor, zinc-finger domain"/>
    <property type="match status" value="1"/>
</dbReference>